<reference evidence="2 3" key="1">
    <citation type="submission" date="2022-12" db="EMBL/GenBank/DDBJ databases">
        <title>Chromosome-level genome assembly of true bugs.</title>
        <authorList>
            <person name="Ma L."/>
            <person name="Li H."/>
        </authorList>
    </citation>
    <scope>NUCLEOTIDE SEQUENCE [LARGE SCALE GENOMIC DNA]</scope>
    <source>
        <strain evidence="2">Lab_2022b</strain>
    </source>
</reference>
<accession>A0AAW1D6P8</accession>
<gene>
    <name evidence="2" type="ORF">O3M35_008373</name>
</gene>
<evidence type="ECO:0000313" key="3">
    <source>
        <dbReference type="Proteomes" id="UP001461498"/>
    </source>
</evidence>
<dbReference type="AlphaFoldDB" id="A0AAW1D6P8"/>
<dbReference type="EMBL" id="JAPXFL010000005">
    <property type="protein sequence ID" value="KAK9506431.1"/>
    <property type="molecule type" value="Genomic_DNA"/>
</dbReference>
<dbReference type="PANTHER" id="PTHR21588:SF18">
    <property type="entry name" value="MICOS COMPLEX SUBUNIT MIC19"/>
    <property type="match status" value="1"/>
</dbReference>
<feature type="region of interest" description="Disordered" evidence="1">
    <location>
        <begin position="32"/>
        <end position="61"/>
    </location>
</feature>
<dbReference type="InterPro" id="IPR052632">
    <property type="entry name" value="MICOS_subunit_Mic19"/>
</dbReference>
<comment type="caution">
    <text evidence="2">The sequence shown here is derived from an EMBL/GenBank/DDBJ whole genome shotgun (WGS) entry which is preliminary data.</text>
</comment>
<feature type="compositionally biased region" description="Acidic residues" evidence="1">
    <location>
        <begin position="38"/>
        <end position="48"/>
    </location>
</feature>
<dbReference type="GO" id="GO:0061617">
    <property type="term" value="C:MICOS complex"/>
    <property type="evidence" value="ECO:0007669"/>
    <property type="project" value="TreeGrafter"/>
</dbReference>
<protein>
    <submittedName>
        <fullName evidence="2">Uncharacterized protein</fullName>
    </submittedName>
</protein>
<organism evidence="2 3">
    <name type="scientific">Rhynocoris fuscipes</name>
    <dbReference type="NCBI Taxonomy" id="488301"/>
    <lineage>
        <taxon>Eukaryota</taxon>
        <taxon>Metazoa</taxon>
        <taxon>Ecdysozoa</taxon>
        <taxon>Arthropoda</taxon>
        <taxon>Hexapoda</taxon>
        <taxon>Insecta</taxon>
        <taxon>Pterygota</taxon>
        <taxon>Neoptera</taxon>
        <taxon>Paraneoptera</taxon>
        <taxon>Hemiptera</taxon>
        <taxon>Heteroptera</taxon>
        <taxon>Panheteroptera</taxon>
        <taxon>Cimicomorpha</taxon>
        <taxon>Reduviidae</taxon>
        <taxon>Harpactorinae</taxon>
        <taxon>Harpactorini</taxon>
        <taxon>Rhynocoris</taxon>
    </lineage>
</organism>
<evidence type="ECO:0000256" key="1">
    <source>
        <dbReference type="SAM" id="MobiDB-lite"/>
    </source>
</evidence>
<keyword evidence="3" id="KW-1185">Reference proteome</keyword>
<evidence type="ECO:0000313" key="2">
    <source>
        <dbReference type="EMBL" id="KAK9506431.1"/>
    </source>
</evidence>
<dbReference type="PANTHER" id="PTHR21588">
    <property type="entry name" value="COILED-COIL-HELIX-COILED-COIL-HELIX DOMAIN CONTAINING 6"/>
    <property type="match status" value="1"/>
</dbReference>
<proteinExistence type="predicted"/>
<dbReference type="GO" id="GO:0007007">
    <property type="term" value="P:inner mitochondrial membrane organization"/>
    <property type="evidence" value="ECO:0007669"/>
    <property type="project" value="TreeGrafter"/>
</dbReference>
<dbReference type="EMBL" id="JAPXFL010000005">
    <property type="protein sequence ID" value="KAK9506430.1"/>
    <property type="molecule type" value="Genomic_DNA"/>
</dbReference>
<sequence>MGGQQSTRRISIDNDIDPASVIKVSEAVVERLRGGTEPIDEQEQEDEASQPPPPQKNVIEAEVEKNTEYWERRLADLQDTHEQMNKIMEEEYVKAQEDIAEFLPRIISPNSPLPCQDGKAKVTSCYKAHPKQSLNCAAEVEQFASCLINTRIKLQEEGKI</sequence>
<dbReference type="Proteomes" id="UP001461498">
    <property type="component" value="Unassembled WGS sequence"/>
</dbReference>
<name>A0AAW1D6P8_9HEMI</name>